<keyword evidence="2" id="KW-0808">Transferase</keyword>
<dbReference type="Gene3D" id="3.40.50.150">
    <property type="entry name" value="Vaccinia Virus protein VP39"/>
    <property type="match status" value="1"/>
</dbReference>
<name>A0A5B8L538_9HYPH</name>
<dbReference type="PANTHER" id="PTHR42912:SF80">
    <property type="entry name" value="METHYLTRANSFERASE DOMAIN-CONTAINING PROTEIN"/>
    <property type="match status" value="1"/>
</dbReference>
<dbReference type="InterPro" id="IPR050508">
    <property type="entry name" value="Methyltransf_Superfamily"/>
</dbReference>
<keyword evidence="2" id="KW-0489">Methyltransferase</keyword>
<dbReference type="InterPro" id="IPR029063">
    <property type="entry name" value="SAM-dependent_MTases_sf"/>
</dbReference>
<dbReference type="InterPro" id="IPR013216">
    <property type="entry name" value="Methyltransf_11"/>
</dbReference>
<evidence type="ECO:0000313" key="2">
    <source>
        <dbReference type="EMBL" id="QDZ03121.1"/>
    </source>
</evidence>
<dbReference type="SUPFAM" id="SSF53335">
    <property type="entry name" value="S-adenosyl-L-methionine-dependent methyltransferases"/>
    <property type="match status" value="1"/>
</dbReference>
<organism evidence="2 3">
    <name type="scientific">Nitratireductor mangrovi</name>
    <dbReference type="NCBI Taxonomy" id="2599600"/>
    <lineage>
        <taxon>Bacteria</taxon>
        <taxon>Pseudomonadati</taxon>
        <taxon>Pseudomonadota</taxon>
        <taxon>Alphaproteobacteria</taxon>
        <taxon>Hyphomicrobiales</taxon>
        <taxon>Phyllobacteriaceae</taxon>
        <taxon>Nitratireductor</taxon>
    </lineage>
</organism>
<proteinExistence type="predicted"/>
<dbReference type="RefSeq" id="WP_146301754.1">
    <property type="nucleotide sequence ID" value="NZ_CP042301.2"/>
</dbReference>
<accession>A0A5B8L538</accession>
<dbReference type="KEGG" id="niy:FQ775_23660"/>
<dbReference type="GO" id="GO:0032259">
    <property type="term" value="P:methylation"/>
    <property type="evidence" value="ECO:0007669"/>
    <property type="project" value="UniProtKB-KW"/>
</dbReference>
<evidence type="ECO:0000313" key="3">
    <source>
        <dbReference type="Proteomes" id="UP000321389"/>
    </source>
</evidence>
<dbReference type="GO" id="GO:0008757">
    <property type="term" value="F:S-adenosylmethionine-dependent methyltransferase activity"/>
    <property type="evidence" value="ECO:0007669"/>
    <property type="project" value="InterPro"/>
</dbReference>
<dbReference type="Proteomes" id="UP000321389">
    <property type="component" value="Chromosome"/>
</dbReference>
<protein>
    <submittedName>
        <fullName evidence="2">Class I SAM-dependent methyltransferase</fullName>
    </submittedName>
</protein>
<dbReference type="CDD" id="cd02440">
    <property type="entry name" value="AdoMet_MTases"/>
    <property type="match status" value="1"/>
</dbReference>
<evidence type="ECO:0000259" key="1">
    <source>
        <dbReference type="Pfam" id="PF08241"/>
    </source>
</evidence>
<keyword evidence="3" id="KW-1185">Reference proteome</keyword>
<dbReference type="PANTHER" id="PTHR42912">
    <property type="entry name" value="METHYLTRANSFERASE"/>
    <property type="match status" value="1"/>
</dbReference>
<feature type="domain" description="Methyltransferase type 11" evidence="1">
    <location>
        <begin position="44"/>
        <end position="137"/>
    </location>
</feature>
<dbReference type="OrthoDB" id="5517736at2"/>
<sequence length="264" mass="28018">MMMLETTDRNPAEIYDEKFVPALFAPWGAIVAELAGIGPGEKVLDVACGTGALTAVVAEKVGPEGRVTGLDINPQMLAVARAKPLAVEWIEAPAERLPFADAAFDAVLSQFGFMFFDDQALALGEMHRVLRPGGRLAVAVCGAVEDSPGYAVFASLLDDLFGEDVGNAFRAPFVLGDAEKLAAICEKAGLAGARIVSRTGSVRFDSIAELVSTERACVWTLGGVLDEGQFELLRRESERALRPFTDADGRIAFAMPSLIIAATK</sequence>
<gene>
    <name evidence="2" type="ORF">FQ775_23660</name>
</gene>
<dbReference type="AlphaFoldDB" id="A0A5B8L538"/>
<dbReference type="Pfam" id="PF08241">
    <property type="entry name" value="Methyltransf_11"/>
    <property type="match status" value="1"/>
</dbReference>
<dbReference type="EMBL" id="CP042301">
    <property type="protein sequence ID" value="QDZ03121.1"/>
    <property type="molecule type" value="Genomic_DNA"/>
</dbReference>
<reference evidence="2" key="1">
    <citation type="submission" date="2020-04" db="EMBL/GenBank/DDBJ databases">
        <title>Nitratireductor sp. nov. isolated from mangrove soil.</title>
        <authorList>
            <person name="Ye Y."/>
        </authorList>
    </citation>
    <scope>NUCLEOTIDE SEQUENCE</scope>
    <source>
        <strain evidence="2">SY7</strain>
    </source>
</reference>